<dbReference type="InParanoid" id="A0A6C2YJA3"/>
<gene>
    <name evidence="1" type="ORF">GMBLW1_23220</name>
</gene>
<evidence type="ECO:0000313" key="2">
    <source>
        <dbReference type="Proteomes" id="UP000464378"/>
    </source>
</evidence>
<dbReference type="AlphaFoldDB" id="A0A6C2YJA3"/>
<dbReference type="Proteomes" id="UP000464378">
    <property type="component" value="Chromosome"/>
</dbReference>
<keyword evidence="2" id="KW-1185">Reference proteome</keyword>
<accession>A0A6C2YJA3</accession>
<sequence length="84" mass="8899">MSDTSMTIGSRTQVNVAGAQLIRAEARGEASGSTATETGDVPTIAVRVVKGLNSIVLRVNPKVLCAQQRMTAINENIRLHGKTH</sequence>
<dbReference type="EMBL" id="LR586016">
    <property type="protein sequence ID" value="VIP01638.1"/>
    <property type="molecule type" value="Genomic_DNA"/>
</dbReference>
<dbReference type="EMBL" id="LR593887">
    <property type="protein sequence ID" value="VTR99002.1"/>
    <property type="molecule type" value="Genomic_DNA"/>
</dbReference>
<reference evidence="1" key="1">
    <citation type="submission" date="2019-04" db="EMBL/GenBank/DDBJ databases">
        <authorList>
            <consortium name="Science for Life Laboratories"/>
        </authorList>
    </citation>
    <scope>NUCLEOTIDE SEQUENCE</scope>
    <source>
        <strain evidence="1">MBLW1</strain>
    </source>
</reference>
<evidence type="ECO:0000313" key="1">
    <source>
        <dbReference type="EMBL" id="VIP01638.1"/>
    </source>
</evidence>
<dbReference type="KEGG" id="tim:GMBLW1_23220"/>
<name>A0A6C2YJA3_9BACT</name>
<protein>
    <submittedName>
        <fullName evidence="1">Uncharacterized protein</fullName>
    </submittedName>
</protein>
<organism evidence="1">
    <name type="scientific">Tuwongella immobilis</name>
    <dbReference type="NCBI Taxonomy" id="692036"/>
    <lineage>
        <taxon>Bacteria</taxon>
        <taxon>Pseudomonadati</taxon>
        <taxon>Planctomycetota</taxon>
        <taxon>Planctomycetia</taxon>
        <taxon>Gemmatales</taxon>
        <taxon>Gemmataceae</taxon>
        <taxon>Tuwongella</taxon>
    </lineage>
</organism>
<proteinExistence type="predicted"/>